<dbReference type="Proteomes" id="UP001497527">
    <property type="component" value="Unassembled WGS sequence"/>
</dbReference>
<proteinExistence type="predicted"/>
<accession>A0ABP1EUS1</accession>
<dbReference type="EMBL" id="CAXJIO010000010">
    <property type="protein sequence ID" value="CAL2102241.1"/>
    <property type="molecule type" value="Genomic_DNA"/>
</dbReference>
<name>A0ABP1EUS1_9FLAO</name>
<reference evidence="2 3" key="1">
    <citation type="submission" date="2024-05" db="EMBL/GenBank/DDBJ databases">
        <authorList>
            <person name="Duchaud E."/>
        </authorList>
    </citation>
    <scope>NUCLEOTIDE SEQUENCE [LARGE SCALE GENOMIC DNA]</scope>
    <source>
        <strain evidence="2">Ena-SAMPLE-TAB-13-05-2024-13:56:06:370-140308</strain>
    </source>
</reference>
<dbReference type="InterPro" id="IPR028921">
    <property type="entry name" value="NTF2_fold_dom"/>
</dbReference>
<dbReference type="RefSeq" id="WP_348727220.1">
    <property type="nucleotide sequence ID" value="NZ_OZ040189.1"/>
</dbReference>
<keyword evidence="3" id="KW-1185">Reference proteome</keyword>
<feature type="domain" description="NTF2 fold" evidence="1">
    <location>
        <begin position="65"/>
        <end position="129"/>
    </location>
</feature>
<protein>
    <submittedName>
        <fullName evidence="2">Imm-NTF2-2 domain-containing protein</fullName>
    </submittedName>
</protein>
<dbReference type="Pfam" id="PF15631">
    <property type="entry name" value="Imm-NTF2-2"/>
    <property type="match status" value="1"/>
</dbReference>
<gene>
    <name evidence="2" type="ORF">T190423A01A_10804</name>
</gene>
<evidence type="ECO:0000313" key="2">
    <source>
        <dbReference type="EMBL" id="CAL2102241.1"/>
    </source>
</evidence>
<evidence type="ECO:0000313" key="3">
    <source>
        <dbReference type="Proteomes" id="UP001497527"/>
    </source>
</evidence>
<organism evidence="2 3">
    <name type="scientific">Tenacibaculum polynesiense</name>
    <dbReference type="NCBI Taxonomy" id="3137857"/>
    <lineage>
        <taxon>Bacteria</taxon>
        <taxon>Pseudomonadati</taxon>
        <taxon>Bacteroidota</taxon>
        <taxon>Flavobacteriia</taxon>
        <taxon>Flavobacteriales</taxon>
        <taxon>Flavobacteriaceae</taxon>
        <taxon>Tenacibaculum</taxon>
    </lineage>
</organism>
<comment type="caution">
    <text evidence="2">The sequence shown here is derived from an EMBL/GenBank/DDBJ whole genome shotgun (WGS) entry which is preliminary data.</text>
</comment>
<sequence>MRKLKNIIILLTMILTSSVIFGQETERWKITEKQAKEIIRESLSDSTRHNVIGLRPILTKRKKVIEFAELVLWDIYGKKNIKKQKPYDVFLIDNYWFLRGTLPKGWKGGTFTIIIDSRNCKIVRLTHGK</sequence>
<evidence type="ECO:0000259" key="1">
    <source>
        <dbReference type="Pfam" id="PF15631"/>
    </source>
</evidence>